<dbReference type="Proteomes" id="UP000092247">
    <property type="component" value="Unassembled WGS sequence"/>
</dbReference>
<comment type="caution">
    <text evidence="1">The sequence shown here is derived from an EMBL/GenBank/DDBJ whole genome shotgun (WGS) entry which is preliminary data.</text>
</comment>
<organism evidence="1 2">
    <name type="scientific">Morganella psychrotolerans</name>
    <dbReference type="NCBI Taxonomy" id="368603"/>
    <lineage>
        <taxon>Bacteria</taxon>
        <taxon>Pseudomonadati</taxon>
        <taxon>Pseudomonadota</taxon>
        <taxon>Gammaproteobacteria</taxon>
        <taxon>Enterobacterales</taxon>
        <taxon>Morganellaceae</taxon>
        <taxon>Morganella</taxon>
    </lineage>
</organism>
<name>A0A1B8H1Q2_9GAMM</name>
<dbReference type="AlphaFoldDB" id="A0A1B8H1Q2"/>
<dbReference type="EMBL" id="LZEX01000044">
    <property type="protein sequence ID" value="OBU02983.1"/>
    <property type="molecule type" value="Genomic_DNA"/>
</dbReference>
<gene>
    <name evidence="1" type="ORF">AYY17_11860</name>
</gene>
<dbReference type="RefSeq" id="WP_067426256.1">
    <property type="nucleotide sequence ID" value="NZ_LZEX01000044.1"/>
</dbReference>
<reference evidence="1 2" key="1">
    <citation type="submission" date="2016-06" db="EMBL/GenBank/DDBJ databases">
        <authorList>
            <person name="Kjaerup R.B."/>
            <person name="Dalgaard T.S."/>
            <person name="Juul-Madsen H.R."/>
        </authorList>
    </citation>
    <scope>NUCLEOTIDE SEQUENCE [LARGE SCALE GENOMIC DNA]</scope>
    <source>
        <strain evidence="1 2">GCSL-Mp3</strain>
    </source>
</reference>
<accession>A0A1B8H1Q2</accession>
<evidence type="ECO:0000313" key="1">
    <source>
        <dbReference type="EMBL" id="OBU02983.1"/>
    </source>
</evidence>
<sequence length="73" mass="7821">MVKMLPAANSSPEYFYCGIFTQAADVNSGFGEKLWYADYTECSGTPGSARSQKYRNKVPGIALMGTGVRAAMG</sequence>
<protein>
    <submittedName>
        <fullName evidence="1">Uncharacterized protein</fullName>
    </submittedName>
</protein>
<evidence type="ECO:0000313" key="2">
    <source>
        <dbReference type="Proteomes" id="UP000092247"/>
    </source>
</evidence>
<proteinExistence type="predicted"/>